<evidence type="ECO:0000313" key="1">
    <source>
        <dbReference type="EMBL" id="SEB83608.1"/>
    </source>
</evidence>
<dbReference type="AlphaFoldDB" id="A0A1H4MLM7"/>
<dbReference type="Pfam" id="PF05402">
    <property type="entry name" value="PqqD"/>
    <property type="match status" value="1"/>
</dbReference>
<dbReference type="STRING" id="640635.SAMN04489806_1905"/>
<name>A0A1H4MLM7_9MICO</name>
<dbReference type="InterPro" id="IPR041881">
    <property type="entry name" value="PqqD_sf"/>
</dbReference>
<organism evidence="1 2">
    <name type="scientific">Paramicrobacterium humi</name>
    <dbReference type="NCBI Taxonomy" id="640635"/>
    <lineage>
        <taxon>Bacteria</taxon>
        <taxon>Bacillati</taxon>
        <taxon>Actinomycetota</taxon>
        <taxon>Actinomycetes</taxon>
        <taxon>Micrococcales</taxon>
        <taxon>Microbacteriaceae</taxon>
        <taxon>Paramicrobacterium</taxon>
    </lineage>
</organism>
<keyword evidence="2" id="KW-1185">Reference proteome</keyword>
<sequence length="84" mass="9326">MKLRTDGVTWQEIDGELVILDMQTSVYLTANGAATVLAKMLVEERSFEELAEALTQHFGIDQAVAEADARNFIEQLREKSLLAA</sequence>
<gene>
    <name evidence="1" type="ORF">SAMN04489806_1905</name>
</gene>
<proteinExistence type="predicted"/>
<dbReference type="RefSeq" id="WP_091183131.1">
    <property type="nucleotide sequence ID" value="NZ_FNRY01000001.1"/>
</dbReference>
<dbReference type="Proteomes" id="UP000199183">
    <property type="component" value="Unassembled WGS sequence"/>
</dbReference>
<dbReference type="OrthoDB" id="3830900at2"/>
<reference evidence="1 2" key="1">
    <citation type="submission" date="2016-10" db="EMBL/GenBank/DDBJ databases">
        <authorList>
            <person name="de Groot N.N."/>
        </authorList>
    </citation>
    <scope>NUCLEOTIDE SEQUENCE [LARGE SCALE GENOMIC DNA]</scope>
    <source>
        <strain evidence="1 2">DSM 21799</strain>
    </source>
</reference>
<dbReference type="Gene3D" id="1.10.10.1150">
    <property type="entry name" value="Coenzyme PQQ synthesis protein D (PqqD)"/>
    <property type="match status" value="1"/>
</dbReference>
<dbReference type="InterPro" id="IPR008792">
    <property type="entry name" value="PQQD"/>
</dbReference>
<dbReference type="EMBL" id="FNRY01000001">
    <property type="protein sequence ID" value="SEB83608.1"/>
    <property type="molecule type" value="Genomic_DNA"/>
</dbReference>
<evidence type="ECO:0000313" key="2">
    <source>
        <dbReference type="Proteomes" id="UP000199183"/>
    </source>
</evidence>
<accession>A0A1H4MLM7</accession>
<protein>
    <submittedName>
        <fullName evidence="1">Coenzyme PQQ synthesis protein D (PqqD)</fullName>
    </submittedName>
</protein>